<dbReference type="InterPro" id="IPR002539">
    <property type="entry name" value="MaoC-like_dom"/>
</dbReference>
<dbReference type="Gene3D" id="3.10.129.10">
    <property type="entry name" value="Hotdog Thioesterase"/>
    <property type="match status" value="1"/>
</dbReference>
<dbReference type="GO" id="GO:0019171">
    <property type="term" value="F:(3R)-hydroxyacyl-[acyl-carrier-protein] dehydratase activity"/>
    <property type="evidence" value="ECO:0007669"/>
    <property type="project" value="TreeGrafter"/>
</dbReference>
<dbReference type="GO" id="GO:0006633">
    <property type="term" value="P:fatty acid biosynthetic process"/>
    <property type="evidence" value="ECO:0007669"/>
    <property type="project" value="TreeGrafter"/>
</dbReference>
<dbReference type="SUPFAM" id="SSF54637">
    <property type="entry name" value="Thioesterase/thiol ester dehydrase-isomerase"/>
    <property type="match status" value="1"/>
</dbReference>
<dbReference type="OrthoDB" id="9801625at2"/>
<keyword evidence="3" id="KW-1185">Reference proteome</keyword>
<dbReference type="PANTHER" id="PTHR43437:SF3">
    <property type="entry name" value="HYDROXYACYL-THIOESTER DEHYDRATASE TYPE 2, MITOCHONDRIAL"/>
    <property type="match status" value="1"/>
</dbReference>
<accession>A0A419SY88</accession>
<dbReference type="InterPro" id="IPR050965">
    <property type="entry name" value="UPF0336/Enoyl-CoA_hydratase"/>
</dbReference>
<dbReference type="InterPro" id="IPR029069">
    <property type="entry name" value="HotDog_dom_sf"/>
</dbReference>
<comment type="caution">
    <text evidence="2">The sequence shown here is derived from an EMBL/GenBank/DDBJ whole genome shotgun (WGS) entry which is preliminary data.</text>
</comment>
<dbReference type="Proteomes" id="UP000284277">
    <property type="component" value="Unassembled WGS sequence"/>
</dbReference>
<protein>
    <recommendedName>
        <fullName evidence="1">MaoC-like domain-containing protein</fullName>
    </recommendedName>
</protein>
<feature type="domain" description="MaoC-like" evidence="1">
    <location>
        <begin position="108"/>
        <end position="199"/>
    </location>
</feature>
<name>A0A419SY88_9FIRM</name>
<evidence type="ECO:0000313" key="2">
    <source>
        <dbReference type="EMBL" id="RKD30166.1"/>
    </source>
</evidence>
<sequence length="241" mass="27459">MVIGIKYCGGCNPLYNRTKRILTLKEANPEHEYVTSSGDMICDYWVVVCGCSRRCADISNLKARVKVVVVWDEDSFKLLEEELKKQNKEVLSGVQEKRRLSLHETITVKKTITKEAAEVFASLTGDESRLHWDLSIAVKAGFHRPLVHGMLIDSLVSALMGTNLPGSGTIFMEHNTRFIRPVYWEDTLEITVQFVSFEELEESYIGIFSGTCRNQYGERVLSVTSKQMMMKTLFSMAREKE</sequence>
<organism evidence="2 3">
    <name type="scientific">Lacrimispora algidixylanolytica</name>
    <dbReference type="NCBI Taxonomy" id="94868"/>
    <lineage>
        <taxon>Bacteria</taxon>
        <taxon>Bacillati</taxon>
        <taxon>Bacillota</taxon>
        <taxon>Clostridia</taxon>
        <taxon>Lachnospirales</taxon>
        <taxon>Lachnospiraceae</taxon>
        <taxon>Lacrimispora</taxon>
    </lineage>
</organism>
<proteinExistence type="predicted"/>
<evidence type="ECO:0000313" key="3">
    <source>
        <dbReference type="Proteomes" id="UP000284277"/>
    </source>
</evidence>
<gene>
    <name evidence="2" type="ORF">BET01_06100</name>
</gene>
<dbReference type="AlphaFoldDB" id="A0A419SY88"/>
<dbReference type="EMBL" id="MCIA01000031">
    <property type="protein sequence ID" value="RKD30166.1"/>
    <property type="molecule type" value="Genomic_DNA"/>
</dbReference>
<dbReference type="RefSeq" id="WP_120197688.1">
    <property type="nucleotide sequence ID" value="NZ_MCIA01000031.1"/>
</dbReference>
<dbReference type="Pfam" id="PF01575">
    <property type="entry name" value="MaoC_dehydratas"/>
    <property type="match status" value="1"/>
</dbReference>
<dbReference type="PANTHER" id="PTHR43437">
    <property type="entry name" value="HYDROXYACYL-THIOESTER DEHYDRATASE TYPE 2, MITOCHONDRIAL-RELATED"/>
    <property type="match status" value="1"/>
</dbReference>
<evidence type="ECO:0000259" key="1">
    <source>
        <dbReference type="Pfam" id="PF01575"/>
    </source>
</evidence>
<reference evidence="2 3" key="1">
    <citation type="submission" date="2016-08" db="EMBL/GenBank/DDBJ databases">
        <title>A new outlook on sporulation: Clostridium algidixylanolyticum.</title>
        <authorList>
            <person name="Poppleton D.I."/>
            <person name="Gribaldo S."/>
        </authorList>
    </citation>
    <scope>NUCLEOTIDE SEQUENCE [LARGE SCALE GENOMIC DNA]</scope>
    <source>
        <strain evidence="2 3">SPL73</strain>
    </source>
</reference>